<dbReference type="InterPro" id="IPR000683">
    <property type="entry name" value="Gfo/Idh/MocA-like_OxRdtase_N"/>
</dbReference>
<feature type="region of interest" description="Disordered" evidence="1">
    <location>
        <begin position="346"/>
        <end position="380"/>
    </location>
</feature>
<sequence length="380" mass="40958">MDVVTPGDRKRYRIAVVGAGAIAGGRHMPAVRAHADRVEVVSVVDVDGGRAAAFAAEWGVGRSGTDLAAALAADRPDLVIVCTPPASHRDAVLECLAAGAWVWCEKPPALSLAEYDEMAASERAGGPYVGYVFQHRFGSAARALRRQIADGALGRPLVGVCHTLWYRDDAYYTAPWRGTWASEGGGPTMGHGIHQMDLMLSLLGDWREVRAMMGTLARDVETEDVSVAAVGFESGALVSVVNSVLSPRQESYLRFDFSDATVELSHLYGYDNADWTWTPREGVGEERARSWRPASDVPSSHAAQLGAFLDAMDSGVRPPASGDDGRRSMELITGLYRSAVTGRPVLRSELGPGSPFYERLDGGRRRESDTPARDETEVAR</sequence>
<dbReference type="InterPro" id="IPR055170">
    <property type="entry name" value="GFO_IDH_MocA-like_dom"/>
</dbReference>
<dbReference type="SUPFAM" id="SSF51735">
    <property type="entry name" value="NAD(P)-binding Rossmann-fold domains"/>
    <property type="match status" value="1"/>
</dbReference>
<dbReference type="AlphaFoldDB" id="A0A4R6VC77"/>
<proteinExistence type="predicted"/>
<dbReference type="Gene3D" id="3.40.50.720">
    <property type="entry name" value="NAD(P)-binding Rossmann-like Domain"/>
    <property type="match status" value="1"/>
</dbReference>
<organism evidence="4 5">
    <name type="scientific">Actinorugispora endophytica</name>
    <dbReference type="NCBI Taxonomy" id="1605990"/>
    <lineage>
        <taxon>Bacteria</taxon>
        <taxon>Bacillati</taxon>
        <taxon>Actinomycetota</taxon>
        <taxon>Actinomycetes</taxon>
        <taxon>Streptosporangiales</taxon>
        <taxon>Nocardiopsidaceae</taxon>
        <taxon>Actinorugispora</taxon>
    </lineage>
</organism>
<dbReference type="Proteomes" id="UP000295281">
    <property type="component" value="Unassembled WGS sequence"/>
</dbReference>
<evidence type="ECO:0000259" key="3">
    <source>
        <dbReference type="Pfam" id="PF22725"/>
    </source>
</evidence>
<dbReference type="PANTHER" id="PTHR43249:SF1">
    <property type="entry name" value="D-GLUCOSIDE 3-DEHYDROGENASE"/>
    <property type="match status" value="1"/>
</dbReference>
<dbReference type="GO" id="GO:0000166">
    <property type="term" value="F:nucleotide binding"/>
    <property type="evidence" value="ECO:0007669"/>
    <property type="project" value="InterPro"/>
</dbReference>
<dbReference type="PANTHER" id="PTHR43249">
    <property type="entry name" value="UDP-N-ACETYL-2-AMINO-2-DEOXY-D-GLUCURONATE OXIDASE"/>
    <property type="match status" value="1"/>
</dbReference>
<evidence type="ECO:0000256" key="1">
    <source>
        <dbReference type="SAM" id="MobiDB-lite"/>
    </source>
</evidence>
<protein>
    <submittedName>
        <fullName evidence="4">Putative dehydrogenase</fullName>
    </submittedName>
</protein>
<dbReference type="SUPFAM" id="SSF55347">
    <property type="entry name" value="Glyceraldehyde-3-phosphate dehydrogenase-like, C-terminal domain"/>
    <property type="match status" value="1"/>
</dbReference>
<reference evidence="4 5" key="1">
    <citation type="submission" date="2019-03" db="EMBL/GenBank/DDBJ databases">
        <title>Genomic Encyclopedia of Type Strains, Phase IV (KMG-IV): sequencing the most valuable type-strain genomes for metagenomic binning, comparative biology and taxonomic classification.</title>
        <authorList>
            <person name="Goeker M."/>
        </authorList>
    </citation>
    <scope>NUCLEOTIDE SEQUENCE [LARGE SCALE GENOMIC DNA]</scope>
    <source>
        <strain evidence="4 5">DSM 46770</strain>
    </source>
</reference>
<name>A0A4R6VC77_9ACTN</name>
<dbReference type="Pfam" id="PF22725">
    <property type="entry name" value="GFO_IDH_MocA_C3"/>
    <property type="match status" value="1"/>
</dbReference>
<dbReference type="InterPro" id="IPR052515">
    <property type="entry name" value="Gfo/Idh/MocA_Oxidoreductase"/>
</dbReference>
<gene>
    <name evidence="4" type="ORF">EV190_102180</name>
</gene>
<dbReference type="Pfam" id="PF01408">
    <property type="entry name" value="GFO_IDH_MocA"/>
    <property type="match status" value="1"/>
</dbReference>
<dbReference type="EMBL" id="SNYN01000002">
    <property type="protein sequence ID" value="TDQ54346.1"/>
    <property type="molecule type" value="Genomic_DNA"/>
</dbReference>
<feature type="compositionally biased region" description="Basic and acidic residues" evidence="1">
    <location>
        <begin position="358"/>
        <end position="380"/>
    </location>
</feature>
<evidence type="ECO:0000313" key="4">
    <source>
        <dbReference type="EMBL" id="TDQ54346.1"/>
    </source>
</evidence>
<feature type="domain" description="Gfo/Idh/MocA-like oxidoreductase N-terminal" evidence="2">
    <location>
        <begin position="13"/>
        <end position="124"/>
    </location>
</feature>
<dbReference type="Gene3D" id="3.30.360.10">
    <property type="entry name" value="Dihydrodipicolinate Reductase, domain 2"/>
    <property type="match status" value="1"/>
</dbReference>
<evidence type="ECO:0000259" key="2">
    <source>
        <dbReference type="Pfam" id="PF01408"/>
    </source>
</evidence>
<dbReference type="InterPro" id="IPR036291">
    <property type="entry name" value="NAD(P)-bd_dom_sf"/>
</dbReference>
<evidence type="ECO:0000313" key="5">
    <source>
        <dbReference type="Proteomes" id="UP000295281"/>
    </source>
</evidence>
<accession>A0A4R6VC77</accession>
<feature type="domain" description="GFO/IDH/MocA-like oxidoreductase" evidence="3">
    <location>
        <begin position="142"/>
        <end position="255"/>
    </location>
</feature>
<keyword evidence="5" id="KW-1185">Reference proteome</keyword>
<comment type="caution">
    <text evidence="4">The sequence shown here is derived from an EMBL/GenBank/DDBJ whole genome shotgun (WGS) entry which is preliminary data.</text>
</comment>